<proteinExistence type="predicted"/>
<organism evidence="3 4">
    <name type="scientific">Spiroplasma helicoides</name>
    <dbReference type="NCBI Taxonomy" id="216938"/>
    <lineage>
        <taxon>Bacteria</taxon>
        <taxon>Bacillati</taxon>
        <taxon>Mycoplasmatota</taxon>
        <taxon>Mollicutes</taxon>
        <taxon>Entomoplasmatales</taxon>
        <taxon>Spiroplasmataceae</taxon>
        <taxon>Spiroplasma</taxon>
    </lineage>
</organism>
<dbReference type="Pfam" id="PF13086">
    <property type="entry name" value="AAA_11"/>
    <property type="match status" value="2"/>
</dbReference>
<dbReference type="InterPro" id="IPR041679">
    <property type="entry name" value="DNA2/NAM7-like_C"/>
</dbReference>
<dbReference type="InterPro" id="IPR045055">
    <property type="entry name" value="DNA2/NAM7-like"/>
</dbReference>
<feature type="domain" description="DNA2/NAM7 helicase helicase" evidence="1">
    <location>
        <begin position="513"/>
        <end position="567"/>
    </location>
</feature>
<evidence type="ECO:0000259" key="2">
    <source>
        <dbReference type="Pfam" id="PF13087"/>
    </source>
</evidence>
<dbReference type="PANTHER" id="PTHR10887">
    <property type="entry name" value="DNA2/NAM7 HELICASE FAMILY"/>
    <property type="match status" value="1"/>
</dbReference>
<evidence type="ECO:0000313" key="3">
    <source>
        <dbReference type="EMBL" id="AOG60903.1"/>
    </source>
</evidence>
<reference evidence="3 4" key="1">
    <citation type="submission" date="2016-08" db="EMBL/GenBank/DDBJ databases">
        <title>Complete genome sequence of Spiroplasma helicoides TABS-2 (DSM 22551).</title>
        <authorList>
            <person name="Shen W.-Y."/>
            <person name="Lo W.-S."/>
            <person name="Lai Y.-C."/>
            <person name="Kuo C.-H."/>
        </authorList>
    </citation>
    <scope>NUCLEOTIDE SEQUENCE [LARGE SCALE GENOMIC DNA]</scope>
    <source>
        <strain evidence="3 4">TABS-2</strain>
    </source>
</reference>
<evidence type="ECO:0000313" key="4">
    <source>
        <dbReference type="Proteomes" id="UP000094378"/>
    </source>
</evidence>
<sequence>MKTQFKLKYTDNLNKKDEWQDIVEGLYGSDCLEVKFTTKQLEIEYDRKDETQIKGIRNVEIILNYTKGVVILKCSVQCSYTNPFGGEVFVFNFRKLDNVEFEKLKGCKKSIEFVHTNPSSIEDTKEFLNDLIDDDNFEFNISQFDEFMEIFHFYKELYNEINNNENYEIKDISEKIKFISVDCKELFENDGSLKDVYTDLITMYDERDMIMGYEAPLNVYSRMPNNIKNKVEEIIIIDIENKKGRYAKLSRAKENIFASNFQNIDSKNSNNIKQLDVMNVIENKSIIEIYVKVDQKNELEYSFINLYDKGQEIKIESIDNSLRLINQGNSSAAINLIEYLIGDETIPNNHINFIASEVTNEYTKNLNESQREAFLKAIDGSPITLIKGPPGTGKTHVINAIVQYITKELKEKVIISSQTHVAIDNVLDKLFENKDPIIPKRITNKINRYSESQLDETLYNTWGQKISNWLEDYENVSIKNNILNDLNNFKGENLLNYTSSSNPDYLVIGATTTTTAISGKKGLEVLKDYNWLIIDEVSKCPITEVLRYLPYVEKIILVGDDYQLAPLLEFNKDEVKHLKSFDEDKFDQLEKIYRESVFSKTIKKAEQSDRLIMLDINYRSCPQIFGAYNIFYDNQLTGYRNGINDKKVYFKNDSYLNNEKDIYFLEPLNGTDTSNPGSTSRFNVQESKAISKVLTEVLEKCDNPNNTTVSIIFPYKDQLKLFINENKPLINKVKKTFKSFEIDTVDAFQGRETDIVLVSTVVTDLTKKTFLEDFRRINVALSRARDKLFLFGSRNLEKLEMKAPNSNKRKYLGEIIGTIKKYEGYLQISVEGEIIDVKGNSSFKFT</sequence>
<protein>
    <recommendedName>
        <fullName evidence="5">AAA+ ATPase domain-containing protein</fullName>
    </recommendedName>
</protein>
<keyword evidence="4" id="KW-1185">Reference proteome</keyword>
<dbReference type="InterPro" id="IPR047187">
    <property type="entry name" value="SF1_C_Upf1"/>
</dbReference>
<dbReference type="PATRIC" id="fig|216938.3.peg.971"/>
<dbReference type="AlphaFoldDB" id="A0A1B3SLV2"/>
<dbReference type="STRING" id="216938.SHELI_v1c09540"/>
<dbReference type="PANTHER" id="PTHR10887:SF495">
    <property type="entry name" value="HELICASE SENATAXIN ISOFORM X1-RELATED"/>
    <property type="match status" value="1"/>
</dbReference>
<dbReference type="SUPFAM" id="SSF52540">
    <property type="entry name" value="P-loop containing nucleoside triphosphate hydrolases"/>
    <property type="match status" value="1"/>
</dbReference>
<dbReference type="Pfam" id="PF13087">
    <property type="entry name" value="AAA_12"/>
    <property type="match status" value="1"/>
</dbReference>
<dbReference type="EMBL" id="CP017015">
    <property type="protein sequence ID" value="AOG60903.1"/>
    <property type="molecule type" value="Genomic_DNA"/>
</dbReference>
<dbReference type="RefSeq" id="WP_069117198.1">
    <property type="nucleotide sequence ID" value="NZ_CP017015.1"/>
</dbReference>
<accession>A0A1B3SLV2</accession>
<dbReference type="GO" id="GO:0004386">
    <property type="term" value="F:helicase activity"/>
    <property type="evidence" value="ECO:0007669"/>
    <property type="project" value="InterPro"/>
</dbReference>
<feature type="domain" description="DNA2/NAM7 helicase helicase" evidence="1">
    <location>
        <begin position="365"/>
        <end position="474"/>
    </location>
</feature>
<feature type="domain" description="DNA2/NAM7 helicase-like C-terminal" evidence="2">
    <location>
        <begin position="593"/>
        <end position="794"/>
    </location>
</feature>
<dbReference type="CDD" id="cd18808">
    <property type="entry name" value="SF1_C_Upf1"/>
    <property type="match status" value="1"/>
</dbReference>
<gene>
    <name evidence="3" type="ORF">SHELI_v1c09540</name>
</gene>
<evidence type="ECO:0000259" key="1">
    <source>
        <dbReference type="Pfam" id="PF13086"/>
    </source>
</evidence>
<name>A0A1B3SLV2_9MOLU</name>
<dbReference type="InterPro" id="IPR041677">
    <property type="entry name" value="DNA2/NAM7_AAA_11"/>
</dbReference>
<dbReference type="Proteomes" id="UP000094378">
    <property type="component" value="Chromosome"/>
</dbReference>
<dbReference type="Gene3D" id="3.40.50.300">
    <property type="entry name" value="P-loop containing nucleotide triphosphate hydrolases"/>
    <property type="match status" value="2"/>
</dbReference>
<dbReference type="InterPro" id="IPR027417">
    <property type="entry name" value="P-loop_NTPase"/>
</dbReference>
<evidence type="ECO:0008006" key="5">
    <source>
        <dbReference type="Google" id="ProtNLM"/>
    </source>
</evidence>
<dbReference type="KEGG" id="shj:SHELI_v1c09540"/>